<evidence type="ECO:0000313" key="2">
    <source>
        <dbReference type="WBParaSite" id="JU765_v2.g16766.t1"/>
    </source>
</evidence>
<organism evidence="1 2">
    <name type="scientific">Panagrolaimus sp. JU765</name>
    <dbReference type="NCBI Taxonomy" id="591449"/>
    <lineage>
        <taxon>Eukaryota</taxon>
        <taxon>Metazoa</taxon>
        <taxon>Ecdysozoa</taxon>
        <taxon>Nematoda</taxon>
        <taxon>Chromadorea</taxon>
        <taxon>Rhabditida</taxon>
        <taxon>Tylenchina</taxon>
        <taxon>Panagrolaimomorpha</taxon>
        <taxon>Panagrolaimoidea</taxon>
        <taxon>Panagrolaimidae</taxon>
        <taxon>Panagrolaimus</taxon>
    </lineage>
</organism>
<proteinExistence type="predicted"/>
<sequence length="429" mass="47080">MSGCLRSVFCCECCCTNCQKPNLPTSGPVGVDSPNGSVLVFVNPHSGAGKGLELFAEKLRPRILASKLCYDLLITERPNHAKDVIKTRADLFTFDAIVIVSGDGLLFEILNGLLEREDGESLLQKLAFGMCPTGSGNGLLASVFHKRKLPHSMPGFFDKAVDSIAGLDSLAYAVNLTHVETDIGHFGSFLSIGWGLMADIDIESERYRRLLGSGRFFLGALIRVFGSLRTYHGRLSFLEAGPLEPSNDESFQVFSANRTITDDCPSYRSHKSTITEFTESTATCSEFLQDASLWKRHQKPVGTIPSLKDPIPSSWTTIEDEFVLVYVTSLTHISPGNNYCPNAKLCDDRLHLTYILKKDVPSKADLAKFLTAIETAKHLDLPFCKSVSVSSFRLEPKTAGSYIVVDGEVIKTSKIQATVSDLKMFVMSQ</sequence>
<accession>A0AC34QJ43</accession>
<reference evidence="2" key="1">
    <citation type="submission" date="2022-11" db="UniProtKB">
        <authorList>
            <consortium name="WormBaseParasite"/>
        </authorList>
    </citation>
    <scope>IDENTIFICATION</scope>
</reference>
<name>A0AC34QJ43_9BILA</name>
<evidence type="ECO:0000313" key="1">
    <source>
        <dbReference type="Proteomes" id="UP000887576"/>
    </source>
</evidence>
<dbReference type="Proteomes" id="UP000887576">
    <property type="component" value="Unplaced"/>
</dbReference>
<dbReference type="WBParaSite" id="JU765_v2.g16766.t1">
    <property type="protein sequence ID" value="JU765_v2.g16766.t1"/>
    <property type="gene ID" value="JU765_v2.g16766"/>
</dbReference>
<protein>
    <submittedName>
        <fullName evidence="2">DAGKc domain-containing protein</fullName>
    </submittedName>
</protein>